<evidence type="ECO:0000256" key="3">
    <source>
        <dbReference type="ARBA" id="ARBA00022490"/>
    </source>
</evidence>
<dbReference type="PANTHER" id="PTHR10527">
    <property type="entry name" value="IMPORTIN BETA"/>
    <property type="match status" value="1"/>
</dbReference>
<name>A0A060ZX57_ONCMY</name>
<evidence type="ECO:0000256" key="1">
    <source>
        <dbReference type="ARBA" id="ARBA00004496"/>
    </source>
</evidence>
<reference evidence="6" key="1">
    <citation type="journal article" date="2014" name="Nat. Commun.">
        <title>The rainbow trout genome provides novel insights into evolution after whole-genome duplication in vertebrates.</title>
        <authorList>
            <person name="Berthelot C."/>
            <person name="Brunet F."/>
            <person name="Chalopin D."/>
            <person name="Juanchich A."/>
            <person name="Bernard M."/>
            <person name="Noel B."/>
            <person name="Bento P."/>
            <person name="Da Silva C."/>
            <person name="Labadie K."/>
            <person name="Alberti A."/>
            <person name="Aury J.M."/>
            <person name="Louis A."/>
            <person name="Dehais P."/>
            <person name="Bardou P."/>
            <person name="Montfort J."/>
            <person name="Klopp C."/>
            <person name="Cabau C."/>
            <person name="Gaspin C."/>
            <person name="Thorgaard G.H."/>
            <person name="Boussaha M."/>
            <person name="Quillet E."/>
            <person name="Guyomard R."/>
            <person name="Galiana D."/>
            <person name="Bobe J."/>
            <person name="Volff J.N."/>
            <person name="Genet C."/>
            <person name="Wincker P."/>
            <person name="Jaillon O."/>
            <person name="Roest Crollius H."/>
            <person name="Guiguen Y."/>
        </authorList>
    </citation>
    <scope>NUCLEOTIDE SEQUENCE [LARGE SCALE GENOMIC DNA]</scope>
</reference>
<dbReference type="GO" id="GO:0005737">
    <property type="term" value="C:cytoplasm"/>
    <property type="evidence" value="ECO:0007669"/>
    <property type="project" value="UniProtKB-SubCell"/>
</dbReference>
<evidence type="ECO:0008006" key="8">
    <source>
        <dbReference type="Google" id="ProtNLM"/>
    </source>
</evidence>
<evidence type="ECO:0000256" key="2">
    <source>
        <dbReference type="ARBA" id="ARBA00022448"/>
    </source>
</evidence>
<sequence length="177" mass="19570">MYNQHPDQYEAPDKDFMIVALDLLSGLAEGLGGSVDQLVARSNIMTLLFQCMQDPMPEVRQSSFALLGDLTKACFPHVKPCIAEFMPILGLNLNPEFISVCNNATWAIGEIAMQMGELLLAVCPYCSLHFLHTHPLPHNHSKMSLTISAFPLPLTLIITHTDHQQPATPMMISLKTV</sequence>
<keyword evidence="3" id="KW-0963">Cytoplasm</keyword>
<dbReference type="EMBL" id="FR971671">
    <property type="protein sequence ID" value="CDR11556.1"/>
    <property type="molecule type" value="Genomic_DNA"/>
</dbReference>
<evidence type="ECO:0000313" key="7">
    <source>
        <dbReference type="Proteomes" id="UP000193380"/>
    </source>
</evidence>
<dbReference type="AlphaFoldDB" id="A0A060ZX57"/>
<evidence type="ECO:0000313" key="6">
    <source>
        <dbReference type="EMBL" id="CDR11556.1"/>
    </source>
</evidence>
<keyword evidence="5" id="KW-0653">Protein transport</keyword>
<organism evidence="6 7">
    <name type="scientific">Oncorhynchus mykiss</name>
    <name type="common">Rainbow trout</name>
    <name type="synonym">Salmo gairdneri</name>
    <dbReference type="NCBI Taxonomy" id="8022"/>
    <lineage>
        <taxon>Eukaryota</taxon>
        <taxon>Metazoa</taxon>
        <taxon>Chordata</taxon>
        <taxon>Craniata</taxon>
        <taxon>Vertebrata</taxon>
        <taxon>Euteleostomi</taxon>
        <taxon>Actinopterygii</taxon>
        <taxon>Neopterygii</taxon>
        <taxon>Teleostei</taxon>
        <taxon>Protacanthopterygii</taxon>
        <taxon>Salmoniformes</taxon>
        <taxon>Salmonidae</taxon>
        <taxon>Salmoninae</taxon>
        <taxon>Oncorhynchus</taxon>
    </lineage>
</organism>
<dbReference type="InterPro" id="IPR040122">
    <property type="entry name" value="Importin_beta"/>
</dbReference>
<dbReference type="SUPFAM" id="SSF48371">
    <property type="entry name" value="ARM repeat"/>
    <property type="match status" value="1"/>
</dbReference>
<dbReference type="Pfam" id="PF02985">
    <property type="entry name" value="HEAT"/>
    <property type="match status" value="1"/>
</dbReference>
<keyword evidence="4" id="KW-0677">Repeat</keyword>
<dbReference type="InterPro" id="IPR011989">
    <property type="entry name" value="ARM-like"/>
</dbReference>
<dbReference type="InterPro" id="IPR016024">
    <property type="entry name" value="ARM-type_fold"/>
</dbReference>
<dbReference type="GO" id="GO:0005634">
    <property type="term" value="C:nucleus"/>
    <property type="evidence" value="ECO:0007669"/>
    <property type="project" value="UniProtKB-SubCell"/>
</dbReference>
<evidence type="ECO:0000256" key="4">
    <source>
        <dbReference type="ARBA" id="ARBA00022737"/>
    </source>
</evidence>
<dbReference type="PaxDb" id="8022-A0A060ZX57"/>
<gene>
    <name evidence="6" type="ORF">GSONMT00062070001</name>
</gene>
<dbReference type="Proteomes" id="UP000193380">
    <property type="component" value="Unassembled WGS sequence"/>
</dbReference>
<comment type="subcellular location">
    <subcellularLocation>
        <location evidence="1">Cytoplasm</location>
    </subcellularLocation>
</comment>
<proteinExistence type="predicted"/>
<keyword evidence="2" id="KW-0813">Transport</keyword>
<dbReference type="GO" id="GO:0006606">
    <property type="term" value="P:protein import into nucleus"/>
    <property type="evidence" value="ECO:0007669"/>
    <property type="project" value="InterPro"/>
</dbReference>
<reference evidence="6" key="2">
    <citation type="submission" date="2014-03" db="EMBL/GenBank/DDBJ databases">
        <authorList>
            <person name="Genoscope - CEA"/>
        </authorList>
    </citation>
    <scope>NUCLEOTIDE SEQUENCE</scope>
</reference>
<dbReference type="Gene3D" id="1.25.10.10">
    <property type="entry name" value="Leucine-rich Repeat Variant"/>
    <property type="match status" value="1"/>
</dbReference>
<dbReference type="InterPro" id="IPR000357">
    <property type="entry name" value="HEAT"/>
</dbReference>
<evidence type="ECO:0000256" key="5">
    <source>
        <dbReference type="ARBA" id="ARBA00022927"/>
    </source>
</evidence>
<accession>A0A060ZX57</accession>
<dbReference type="STRING" id="8022.A0A060ZX57"/>
<protein>
    <recommendedName>
        <fullName evidence="8">Importin N-terminal domain-containing protein</fullName>
    </recommendedName>
</protein>